<dbReference type="Proteomes" id="UP000278422">
    <property type="component" value="Unassembled WGS sequence"/>
</dbReference>
<accession>A0A3R8R4E4</accession>
<gene>
    <name evidence="1" type="ORF">CXF42_08645</name>
</gene>
<dbReference type="EMBL" id="PQNQ01000027">
    <property type="protein sequence ID" value="RRQ02958.1"/>
    <property type="molecule type" value="Genomic_DNA"/>
</dbReference>
<sequence length="92" mass="10231">MTGSDAARRVLVPVPGSVVGRDAAGSVAGRDDRPTVVVFPHAGAARGSTRRGRASRRPRELLVQRVQRVPPMQWMQRMQRMQWMPRRRGSSA</sequence>
<evidence type="ECO:0000313" key="1">
    <source>
        <dbReference type="EMBL" id="RRQ02958.1"/>
    </source>
</evidence>
<dbReference type="AlphaFoldDB" id="A0A3R8R4E4"/>
<protein>
    <submittedName>
        <fullName evidence="1">Uncharacterized protein</fullName>
    </submittedName>
</protein>
<keyword evidence="2" id="KW-1185">Reference proteome</keyword>
<comment type="caution">
    <text evidence="1">The sequence shown here is derived from an EMBL/GenBank/DDBJ whole genome shotgun (WGS) entry which is preliminary data.</text>
</comment>
<evidence type="ECO:0000313" key="2">
    <source>
        <dbReference type="Proteomes" id="UP000278422"/>
    </source>
</evidence>
<proteinExistence type="predicted"/>
<name>A0A3R8R4E4_9CORY</name>
<reference evidence="1 2" key="1">
    <citation type="submission" date="2018-01" db="EMBL/GenBank/DDBJ databases">
        <title>Twenty Corynebacterium bovis Genomes.</title>
        <authorList>
            <person name="Gulvik C.A."/>
        </authorList>
    </citation>
    <scope>NUCLEOTIDE SEQUENCE [LARGE SCALE GENOMIC DNA]</scope>
    <source>
        <strain evidence="1 2">16-2004</strain>
    </source>
</reference>
<organism evidence="1 2">
    <name type="scientific">Corynebacterium bovis</name>
    <dbReference type="NCBI Taxonomy" id="36808"/>
    <lineage>
        <taxon>Bacteria</taxon>
        <taxon>Bacillati</taxon>
        <taxon>Actinomycetota</taxon>
        <taxon>Actinomycetes</taxon>
        <taxon>Mycobacteriales</taxon>
        <taxon>Corynebacteriaceae</taxon>
        <taxon>Corynebacterium</taxon>
    </lineage>
</organism>
<dbReference type="RefSeq" id="WP_125187013.1">
    <property type="nucleotide sequence ID" value="NZ_JBHYBO010000218.1"/>
</dbReference>